<feature type="region of interest" description="Disordered" evidence="1">
    <location>
        <begin position="286"/>
        <end position="322"/>
    </location>
</feature>
<dbReference type="STRING" id="486041.B0CNK7"/>
<dbReference type="AlphaFoldDB" id="B0CNK7"/>
<evidence type="ECO:0000256" key="1">
    <source>
        <dbReference type="SAM" id="MobiDB-lite"/>
    </source>
</evidence>
<feature type="compositionally biased region" description="Basic and acidic residues" evidence="1">
    <location>
        <begin position="436"/>
        <end position="447"/>
    </location>
</feature>
<feature type="region of interest" description="Disordered" evidence="1">
    <location>
        <begin position="1"/>
        <end position="26"/>
    </location>
</feature>
<name>B0CNK7_LACBS</name>
<organism evidence="3">
    <name type="scientific">Laccaria bicolor (strain S238N-H82 / ATCC MYA-4686)</name>
    <name type="common">Bicoloured deceiver</name>
    <name type="synonym">Laccaria laccata var. bicolor</name>
    <dbReference type="NCBI Taxonomy" id="486041"/>
    <lineage>
        <taxon>Eukaryota</taxon>
        <taxon>Fungi</taxon>
        <taxon>Dikarya</taxon>
        <taxon>Basidiomycota</taxon>
        <taxon>Agaricomycotina</taxon>
        <taxon>Agaricomycetes</taxon>
        <taxon>Agaricomycetidae</taxon>
        <taxon>Agaricales</taxon>
        <taxon>Agaricineae</taxon>
        <taxon>Hydnangiaceae</taxon>
        <taxon>Laccaria</taxon>
    </lineage>
</organism>
<evidence type="ECO:0000313" key="2">
    <source>
        <dbReference type="EMBL" id="EDR15326.1"/>
    </source>
</evidence>
<dbReference type="KEGG" id="lbc:LACBIDRAFT_321043"/>
<feature type="region of interest" description="Disordered" evidence="1">
    <location>
        <begin position="224"/>
        <end position="270"/>
    </location>
</feature>
<gene>
    <name evidence="2" type="ORF">LACBIDRAFT_321043</name>
</gene>
<feature type="compositionally biased region" description="Low complexity" evidence="1">
    <location>
        <begin position="502"/>
        <end position="512"/>
    </location>
</feature>
<accession>B0CNK7</accession>
<feature type="region of interest" description="Disordered" evidence="1">
    <location>
        <begin position="494"/>
        <end position="523"/>
    </location>
</feature>
<protein>
    <submittedName>
        <fullName evidence="2">Predicted protein</fullName>
    </submittedName>
</protein>
<feature type="region of interest" description="Disordered" evidence="1">
    <location>
        <begin position="365"/>
        <end position="399"/>
    </location>
</feature>
<dbReference type="HOGENOM" id="CLU_320301_0_0_1"/>
<feature type="compositionally biased region" description="Acidic residues" evidence="1">
    <location>
        <begin position="532"/>
        <end position="544"/>
    </location>
</feature>
<feature type="region of interest" description="Disordered" evidence="1">
    <location>
        <begin position="65"/>
        <end position="145"/>
    </location>
</feature>
<feature type="region of interest" description="Disordered" evidence="1">
    <location>
        <begin position="530"/>
        <end position="549"/>
    </location>
</feature>
<dbReference type="RefSeq" id="XP_001873534.1">
    <property type="nucleotide sequence ID" value="XM_001873499.1"/>
</dbReference>
<dbReference type="InParanoid" id="B0CNK7"/>
<feature type="compositionally biased region" description="Polar residues" evidence="1">
    <location>
        <begin position="183"/>
        <end position="201"/>
    </location>
</feature>
<feature type="compositionally biased region" description="Polar residues" evidence="1">
    <location>
        <begin position="102"/>
        <end position="143"/>
    </location>
</feature>
<evidence type="ECO:0000313" key="3">
    <source>
        <dbReference type="Proteomes" id="UP000001194"/>
    </source>
</evidence>
<reference evidence="2 3" key="1">
    <citation type="journal article" date="2008" name="Nature">
        <title>The genome of Laccaria bicolor provides insights into mycorrhizal symbiosis.</title>
        <authorList>
            <person name="Martin F."/>
            <person name="Aerts A."/>
            <person name="Ahren D."/>
            <person name="Brun A."/>
            <person name="Danchin E.G.J."/>
            <person name="Duchaussoy F."/>
            <person name="Gibon J."/>
            <person name="Kohler A."/>
            <person name="Lindquist E."/>
            <person name="Pereda V."/>
            <person name="Salamov A."/>
            <person name="Shapiro H.J."/>
            <person name="Wuyts J."/>
            <person name="Blaudez D."/>
            <person name="Buee M."/>
            <person name="Brokstein P."/>
            <person name="Canbaeck B."/>
            <person name="Cohen D."/>
            <person name="Courty P.E."/>
            <person name="Coutinho P.M."/>
            <person name="Delaruelle C."/>
            <person name="Detter J.C."/>
            <person name="Deveau A."/>
            <person name="DiFazio S."/>
            <person name="Duplessis S."/>
            <person name="Fraissinet-Tachet L."/>
            <person name="Lucic E."/>
            <person name="Frey-Klett P."/>
            <person name="Fourrey C."/>
            <person name="Feussner I."/>
            <person name="Gay G."/>
            <person name="Grimwood J."/>
            <person name="Hoegger P.J."/>
            <person name="Jain P."/>
            <person name="Kilaru S."/>
            <person name="Labbe J."/>
            <person name="Lin Y.C."/>
            <person name="Legue V."/>
            <person name="Le Tacon F."/>
            <person name="Marmeisse R."/>
            <person name="Melayah D."/>
            <person name="Montanini B."/>
            <person name="Muratet M."/>
            <person name="Nehls U."/>
            <person name="Niculita-Hirzel H."/>
            <person name="Oudot-Le Secq M.P."/>
            <person name="Peter M."/>
            <person name="Quesneville H."/>
            <person name="Rajashekar B."/>
            <person name="Reich M."/>
            <person name="Rouhier N."/>
            <person name="Schmutz J."/>
            <person name="Yin T."/>
            <person name="Chalot M."/>
            <person name="Henrissat B."/>
            <person name="Kuees U."/>
            <person name="Lucas S."/>
            <person name="Van de Peer Y."/>
            <person name="Podila G.K."/>
            <person name="Polle A."/>
            <person name="Pukkila P.J."/>
            <person name="Richardson P.M."/>
            <person name="Rouze P."/>
            <person name="Sanders I.R."/>
            <person name="Stajich J.E."/>
            <person name="Tunlid A."/>
            <person name="Tuskan G."/>
            <person name="Grigoriev I.V."/>
        </authorList>
    </citation>
    <scope>NUCLEOTIDE SEQUENCE [LARGE SCALE GENOMIC DNA]</scope>
    <source>
        <strain evidence="3">S238N-H82 / ATCC MYA-4686</strain>
    </source>
</reference>
<keyword evidence="3" id="KW-1185">Reference proteome</keyword>
<feature type="region of interest" description="Disordered" evidence="1">
    <location>
        <begin position="161"/>
        <end position="212"/>
    </location>
</feature>
<feature type="region of interest" description="Disordered" evidence="1">
    <location>
        <begin position="417"/>
        <end position="480"/>
    </location>
</feature>
<feature type="compositionally biased region" description="Polar residues" evidence="1">
    <location>
        <begin position="371"/>
        <end position="399"/>
    </location>
</feature>
<feature type="compositionally biased region" description="Basic and acidic residues" evidence="1">
    <location>
        <begin position="65"/>
        <end position="80"/>
    </location>
</feature>
<proteinExistence type="predicted"/>
<dbReference type="GeneID" id="6069241"/>
<dbReference type="EMBL" id="DS547091">
    <property type="protein sequence ID" value="EDR15326.1"/>
    <property type="molecule type" value="Genomic_DNA"/>
</dbReference>
<sequence length="906" mass="98072">MPDHRKPIAPNPPRWKPAADPTTIEVPGLDTDAYAVGTESVREAAKNLQFWTSFYEQAAQIRIPTYDDHSTVNDLSSEREEVNEDQPDASHVSHSQKDYEPSINTESSFFPGQDAFSSTPATARVASTQQSFASEGSSNSSWANPLESPLVRLSREIQSLDDDDDNSLAPPSIINMTPAGQAPDSTSEISQRQLTVSQSTKGKAKEPSQPLLRNVLRHNLYSASDASSSDLTSHKPVSPLKFRTKPKTPVPKTLNPYLPPNTDPDKWDGVVDLRDPTVLTPQRYGRAYSKHKAAKESDDDDDSFDGLPQGMSPPVLMSPARPPRSLAELGLLKLGQTPTKEASARIARDLVKDAQMRSGQMRHLYGYPNSGVESSMSTVPTPPSLSRYNRESSTSVSLADSSFDSMVRRVGLNVPSVSRLGSTPGLRLKTKAPLNQERDESLQRDDSMLTPLDRGVLSTSDYDQPHHDIDSDSDSLDEINNTAHPSAAFLMASQGRRGGDDSFGSSNHSSDSLTDEDADNGLVPIHPFANAVEDDGFDDDESFDGFDGNAGGGDFVEETVFGVAPAQRIAAQAAAAAHRQQGGLRMLEMRAGTTKDFTMKRISSNPSQIGNLIVVLIFFLVVSSTPSPFAHARFTTATCVGTECIQQNAAGAWCYIPVSDLTRDTSCNGGGSESPEFATVLEVHLAQSLSIAYYNGVDNTFLGGANYPISANPGIIRLCASGMSGDGKLQTLCVNAVADNAFANRPYCHVLRGQNNVSDGCYNPNQVVHSPTVTTSYASFRGGPTVTVTVTQSSDARINTVLTFGVLLLAIMLRNDVKKSSGYEAMSGRYHDRLKTINEASSKSLLPYSMFVDIRMLFITFWTLVAVQWGVDLTRVLGVHRRQGLLIAYYNGVDNTLLGGADWPLV</sequence>
<dbReference type="Proteomes" id="UP000001194">
    <property type="component" value="Unassembled WGS sequence"/>
</dbReference>
<dbReference type="OrthoDB" id="5573898at2759"/>